<comment type="caution">
    <text evidence="2">The sequence shown here is derived from an EMBL/GenBank/DDBJ whole genome shotgun (WGS) entry which is preliminary data.</text>
</comment>
<dbReference type="OrthoDB" id="5592585at2759"/>
<organism evidence="2 3">
    <name type="scientific">Pleurotus eryngii</name>
    <name type="common">Boletus of the steppes</name>
    <dbReference type="NCBI Taxonomy" id="5323"/>
    <lineage>
        <taxon>Eukaryota</taxon>
        <taxon>Fungi</taxon>
        <taxon>Dikarya</taxon>
        <taxon>Basidiomycota</taxon>
        <taxon>Agaricomycotina</taxon>
        <taxon>Agaricomycetes</taxon>
        <taxon>Agaricomycetidae</taxon>
        <taxon>Agaricales</taxon>
        <taxon>Pleurotineae</taxon>
        <taxon>Pleurotaceae</taxon>
        <taxon>Pleurotus</taxon>
    </lineage>
</organism>
<evidence type="ECO:0000313" key="2">
    <source>
        <dbReference type="EMBL" id="KAF9494284.1"/>
    </source>
</evidence>
<keyword evidence="1" id="KW-0812">Transmembrane</keyword>
<gene>
    <name evidence="2" type="ORF">BDN71DRAFT_1431912</name>
</gene>
<proteinExistence type="predicted"/>
<accession>A0A9P5ZUM3</accession>
<sequence length="193" mass="22683">MYDALQGHKQVFEKCNLLHHDGGTWNYKWDLRGTWDFMSIDLLGSMGHSHKISNVLESFLWVLLYYILLYLLHNKFDELKKIIYVIFKQYTNYYGEVKGEEGKYTAVMTGWHIGFDAYPSLEFTGNKPLIKFMQKMLIFLMNCRARETAAHHSLVLLSIFPDCSDYIAPLMPPLPMQKERQDDVELLFKWALG</sequence>
<dbReference type="AlphaFoldDB" id="A0A9P5ZUM3"/>
<dbReference type="EMBL" id="MU154575">
    <property type="protein sequence ID" value="KAF9494284.1"/>
    <property type="molecule type" value="Genomic_DNA"/>
</dbReference>
<dbReference type="Proteomes" id="UP000807025">
    <property type="component" value="Unassembled WGS sequence"/>
</dbReference>
<evidence type="ECO:0000313" key="3">
    <source>
        <dbReference type="Proteomes" id="UP000807025"/>
    </source>
</evidence>
<keyword evidence="3" id="KW-1185">Reference proteome</keyword>
<feature type="transmembrane region" description="Helical" evidence="1">
    <location>
        <begin position="52"/>
        <end position="72"/>
    </location>
</feature>
<keyword evidence="1" id="KW-1133">Transmembrane helix</keyword>
<name>A0A9P5ZUM3_PLEER</name>
<protein>
    <submittedName>
        <fullName evidence="2">Uncharacterized protein</fullName>
    </submittedName>
</protein>
<reference evidence="2" key="1">
    <citation type="submission" date="2020-11" db="EMBL/GenBank/DDBJ databases">
        <authorList>
            <consortium name="DOE Joint Genome Institute"/>
            <person name="Ahrendt S."/>
            <person name="Riley R."/>
            <person name="Andreopoulos W."/>
            <person name="Labutti K."/>
            <person name="Pangilinan J."/>
            <person name="Ruiz-Duenas F.J."/>
            <person name="Barrasa J.M."/>
            <person name="Sanchez-Garcia M."/>
            <person name="Camarero S."/>
            <person name="Miyauchi S."/>
            <person name="Serrano A."/>
            <person name="Linde D."/>
            <person name="Babiker R."/>
            <person name="Drula E."/>
            <person name="Ayuso-Fernandez I."/>
            <person name="Pacheco R."/>
            <person name="Padilla G."/>
            <person name="Ferreira P."/>
            <person name="Barriuso J."/>
            <person name="Kellner H."/>
            <person name="Castanera R."/>
            <person name="Alfaro M."/>
            <person name="Ramirez L."/>
            <person name="Pisabarro A.G."/>
            <person name="Kuo A."/>
            <person name="Tritt A."/>
            <person name="Lipzen A."/>
            <person name="He G."/>
            <person name="Yan M."/>
            <person name="Ng V."/>
            <person name="Cullen D."/>
            <person name="Martin F."/>
            <person name="Rosso M.-N."/>
            <person name="Henrissat B."/>
            <person name="Hibbett D."/>
            <person name="Martinez A.T."/>
            <person name="Grigoriev I.V."/>
        </authorList>
    </citation>
    <scope>NUCLEOTIDE SEQUENCE</scope>
    <source>
        <strain evidence="2">ATCC 90797</strain>
    </source>
</reference>
<evidence type="ECO:0000256" key="1">
    <source>
        <dbReference type="SAM" id="Phobius"/>
    </source>
</evidence>
<keyword evidence="1" id="KW-0472">Membrane</keyword>